<evidence type="ECO:0000313" key="1">
    <source>
        <dbReference type="EMBL" id="BBH53721.1"/>
    </source>
</evidence>
<evidence type="ECO:0000313" key="2">
    <source>
        <dbReference type="Proteomes" id="UP000291236"/>
    </source>
</evidence>
<dbReference type="OrthoDB" id="5292752at2"/>
<dbReference type="AlphaFoldDB" id="A0A4P2VLI3"/>
<protein>
    <submittedName>
        <fullName evidence="1">N-acetyltransferase</fullName>
    </submittedName>
</protein>
<organism evidence="1 2">
    <name type="scientific">Fluviispira sanaruensis</name>
    <dbReference type="NCBI Taxonomy" id="2493639"/>
    <lineage>
        <taxon>Bacteria</taxon>
        <taxon>Pseudomonadati</taxon>
        <taxon>Bdellovibrionota</taxon>
        <taxon>Oligoflexia</taxon>
        <taxon>Silvanigrellales</taxon>
        <taxon>Silvanigrellaceae</taxon>
        <taxon>Fluviispira</taxon>
    </lineage>
</organism>
<dbReference type="EMBL" id="AP019368">
    <property type="protein sequence ID" value="BBH53721.1"/>
    <property type="molecule type" value="Genomic_DNA"/>
</dbReference>
<gene>
    <name evidence="1" type="ORF">JCM31447_21680</name>
</gene>
<accession>A0A4P2VLI3</accession>
<name>A0A4P2VLI3_FLUSA</name>
<proteinExistence type="predicted"/>
<dbReference type="KEGG" id="sbf:JCM31447_21680"/>
<keyword evidence="2" id="KW-1185">Reference proteome</keyword>
<sequence length="327" mass="37941">MINQQTEHYDVKYGVHIESLKIEFENEFLKYSFNEVFNFDSKSYVKSILNKIYDYERAEKIRSENFLAGTTPDDYLYKLIYPSEDAKAICGVFFRRGDLNNAFVKVFLVSRLKLNEKFLNKLKESALNAYAKFNPKHIEIILDTSVPSAEIESLKILQNERIVVGNIHNIIEQNQGKMISSLCLNISQNLNWYKNYTNIYTKSIEDLNDPSKNWPRAESEEKIKECFSHGLLYDVQFMGDWVGIIAGKKDTLFGSKAISVVEIILDHDYRGTNLGKYIYILFAREIDKRRDLKDHLFLSGNIYYKNKMALNAALSCGRKDIAGSFLF</sequence>
<dbReference type="RefSeq" id="WP_130610142.1">
    <property type="nucleotide sequence ID" value="NZ_AP019368.1"/>
</dbReference>
<dbReference type="Proteomes" id="UP000291236">
    <property type="component" value="Chromosome"/>
</dbReference>
<keyword evidence="1" id="KW-0808">Transferase</keyword>
<reference evidence="1 2" key="1">
    <citation type="submission" date="2018-12" db="EMBL/GenBank/DDBJ databases">
        <title>Rubrispira sanarue gen. nov., sp., nov., a member of the order Silvanigrellales, isolated from a brackish lake in Hamamatsu Japan.</title>
        <authorList>
            <person name="Maejima Y."/>
            <person name="Iino T."/>
            <person name="Muraguchi Y."/>
            <person name="Fukuda K."/>
            <person name="Nojiri H."/>
            <person name="Ohkuma M."/>
            <person name="Moriuchi R."/>
            <person name="Dohra H."/>
            <person name="Kimbara K."/>
            <person name="Shintani M."/>
        </authorList>
    </citation>
    <scope>NUCLEOTIDE SEQUENCE [LARGE SCALE GENOMIC DNA]</scope>
    <source>
        <strain evidence="1 2">RF1110005</strain>
    </source>
</reference>
<dbReference type="GO" id="GO:0016740">
    <property type="term" value="F:transferase activity"/>
    <property type="evidence" value="ECO:0007669"/>
    <property type="project" value="UniProtKB-KW"/>
</dbReference>